<proteinExistence type="predicted"/>
<keyword evidence="1" id="KW-0472">Membrane</keyword>
<keyword evidence="1" id="KW-1133">Transmembrane helix</keyword>
<keyword evidence="1" id="KW-0812">Transmembrane</keyword>
<name>A0A2M6UQZ7_9HYPH</name>
<evidence type="ECO:0000256" key="1">
    <source>
        <dbReference type="SAM" id="Phobius"/>
    </source>
</evidence>
<protein>
    <submittedName>
        <fullName evidence="2">Uncharacterized protein</fullName>
    </submittedName>
</protein>
<organism evidence="2 3">
    <name type="scientific">Bartonella tribocorum</name>
    <dbReference type="NCBI Taxonomy" id="85701"/>
    <lineage>
        <taxon>Bacteria</taxon>
        <taxon>Pseudomonadati</taxon>
        <taxon>Pseudomonadota</taxon>
        <taxon>Alphaproteobacteria</taxon>
        <taxon>Hyphomicrobiales</taxon>
        <taxon>Bartonellaceae</taxon>
        <taxon>Bartonella</taxon>
    </lineage>
</organism>
<sequence>MKIFKYCVLYIAAMAIFFSQVLGVNAGFLSDKLQGTGFISVMIQKQENGAENGATEAVDMIIRPLGEQDAKENVQNVFFPAFIMVWSQMLWAIGSSVALSLEGDG</sequence>
<feature type="transmembrane region" description="Helical" evidence="1">
    <location>
        <begin position="77"/>
        <end position="101"/>
    </location>
</feature>
<comment type="caution">
    <text evidence="2">The sequence shown here is derived from an EMBL/GenBank/DDBJ whole genome shotgun (WGS) entry which is preliminary data.</text>
</comment>
<gene>
    <name evidence="2" type="ORF">CEV08_07650</name>
</gene>
<dbReference type="EMBL" id="NJPP01000034">
    <property type="protein sequence ID" value="PIT68618.1"/>
    <property type="molecule type" value="Genomic_DNA"/>
</dbReference>
<reference evidence="2 3" key="1">
    <citation type="submission" date="2017-06" db="EMBL/GenBank/DDBJ databases">
        <title>Draft genome of Bartonella tribocorum C635.</title>
        <authorList>
            <person name="Hadjadj L."/>
            <person name="Jiyipong T."/>
            <person name="Diene S.M."/>
            <person name="Morand S."/>
            <person name="Rolain J.-M."/>
        </authorList>
    </citation>
    <scope>NUCLEOTIDE SEQUENCE [LARGE SCALE GENOMIC DNA]</scope>
    <source>
        <strain evidence="2 3">C635</strain>
    </source>
</reference>
<evidence type="ECO:0000313" key="3">
    <source>
        <dbReference type="Proteomes" id="UP000230791"/>
    </source>
</evidence>
<evidence type="ECO:0000313" key="2">
    <source>
        <dbReference type="EMBL" id="PIT68618.1"/>
    </source>
</evidence>
<dbReference type="AlphaFoldDB" id="A0A2M6UQZ7"/>
<accession>A0A2M6UQZ7</accession>
<dbReference type="Proteomes" id="UP000230791">
    <property type="component" value="Unassembled WGS sequence"/>
</dbReference>